<feature type="transmembrane region" description="Helical" evidence="1">
    <location>
        <begin position="27"/>
        <end position="45"/>
    </location>
</feature>
<organism evidence="3 4">
    <name type="scientific">Lacrimispora defluvii</name>
    <dbReference type="NCBI Taxonomy" id="2719233"/>
    <lineage>
        <taxon>Bacteria</taxon>
        <taxon>Bacillati</taxon>
        <taxon>Bacillota</taxon>
        <taxon>Clostridia</taxon>
        <taxon>Lachnospirales</taxon>
        <taxon>Lachnospiraceae</taxon>
        <taxon>Lacrimispora</taxon>
    </lineage>
</organism>
<keyword evidence="1" id="KW-1133">Transmembrane helix</keyword>
<sequence>MQKNRLFWGIIFLLAAAFVIIGKLGYLGSFSPFSLVFTVFMLAIIAKSIPRLNFSGILFPIALLCITYDKVLGIESLTPWTVLAVALLGSIGLSLLFHKKSHYWYNHHHHKYNSFNQDPQVEVIDVEDNDHVKQSTTFGASTKYINSDNFKQADLDCSFGSIQVYFNKAHVETEAIVRISGNFCGIELYVPKEWRVENEIESVVGGVSEKGRGFVTSNTAPVLKLVGELNFAGVEIIYI</sequence>
<dbReference type="Proteomes" id="UP000539052">
    <property type="component" value="Unassembled WGS sequence"/>
</dbReference>
<feature type="transmembrane region" description="Helical" evidence="1">
    <location>
        <begin position="77"/>
        <end position="97"/>
    </location>
</feature>
<keyword evidence="1" id="KW-0812">Transmembrane</keyword>
<evidence type="ECO:0000313" key="4">
    <source>
        <dbReference type="Proteomes" id="UP000539052"/>
    </source>
</evidence>
<dbReference type="EMBL" id="JAAOXG010000038">
    <property type="protein sequence ID" value="NNJ31492.1"/>
    <property type="molecule type" value="Genomic_DNA"/>
</dbReference>
<feature type="domain" description="LiaF transmembrane" evidence="2">
    <location>
        <begin position="7"/>
        <end position="101"/>
    </location>
</feature>
<evidence type="ECO:0000256" key="1">
    <source>
        <dbReference type="SAM" id="Phobius"/>
    </source>
</evidence>
<dbReference type="Pfam" id="PF22570">
    <property type="entry name" value="LiaF-TM"/>
    <property type="match status" value="1"/>
</dbReference>
<protein>
    <recommendedName>
        <fullName evidence="2">LiaF transmembrane domain-containing protein</fullName>
    </recommendedName>
</protein>
<reference evidence="3 4" key="1">
    <citation type="submission" date="2020-03" db="EMBL/GenBank/DDBJ databases">
        <title>Genome Sequence of industrial isolate, B5A.</title>
        <authorList>
            <person name="Sharma S."/>
            <person name="Patil P.B."/>
            <person name="Korpole S."/>
        </authorList>
    </citation>
    <scope>NUCLEOTIDE SEQUENCE [LARGE SCALE GENOMIC DNA]</scope>
    <source>
        <strain evidence="3 4">PI-S10-B5A</strain>
    </source>
</reference>
<evidence type="ECO:0000313" key="3">
    <source>
        <dbReference type="EMBL" id="NNJ31492.1"/>
    </source>
</evidence>
<comment type="caution">
    <text evidence="3">The sequence shown here is derived from an EMBL/GenBank/DDBJ whole genome shotgun (WGS) entry which is preliminary data.</text>
</comment>
<accession>A0ABX1VUI8</accession>
<dbReference type="RefSeq" id="WP_170822622.1">
    <property type="nucleotide sequence ID" value="NZ_JAAOXG010000038.1"/>
</dbReference>
<evidence type="ECO:0000259" key="2">
    <source>
        <dbReference type="Pfam" id="PF22570"/>
    </source>
</evidence>
<gene>
    <name evidence="3" type="ORF">G9470_17095</name>
</gene>
<proteinExistence type="predicted"/>
<dbReference type="InterPro" id="IPR054331">
    <property type="entry name" value="LiaF_TM"/>
</dbReference>
<keyword evidence="4" id="KW-1185">Reference proteome</keyword>
<name>A0ABX1VUI8_9FIRM</name>
<keyword evidence="1" id="KW-0472">Membrane</keyword>
<feature type="transmembrane region" description="Helical" evidence="1">
    <location>
        <begin position="52"/>
        <end position="71"/>
    </location>
</feature>